<dbReference type="AlphaFoldDB" id="A0A9P0H1N0"/>
<proteinExistence type="predicted"/>
<dbReference type="InterPro" id="IPR000626">
    <property type="entry name" value="Ubiquitin-like_dom"/>
</dbReference>
<dbReference type="OrthoDB" id="1640476at2759"/>
<protein>
    <recommendedName>
        <fullName evidence="2">Ubiquitin-like domain-containing protein</fullName>
    </recommendedName>
</protein>
<evidence type="ECO:0000313" key="3">
    <source>
        <dbReference type="EMBL" id="CAH1389910.1"/>
    </source>
</evidence>
<dbReference type="Pfam" id="PF16455">
    <property type="entry name" value="UBD"/>
    <property type="match status" value="1"/>
</dbReference>
<feature type="domain" description="Ubiquitin-like" evidence="2">
    <location>
        <begin position="180"/>
        <end position="252"/>
    </location>
</feature>
<organism evidence="3 4">
    <name type="scientific">Nezara viridula</name>
    <name type="common">Southern green stink bug</name>
    <name type="synonym">Cimex viridulus</name>
    <dbReference type="NCBI Taxonomy" id="85310"/>
    <lineage>
        <taxon>Eukaryota</taxon>
        <taxon>Metazoa</taxon>
        <taxon>Ecdysozoa</taxon>
        <taxon>Arthropoda</taxon>
        <taxon>Hexapoda</taxon>
        <taxon>Insecta</taxon>
        <taxon>Pterygota</taxon>
        <taxon>Neoptera</taxon>
        <taxon>Paraneoptera</taxon>
        <taxon>Hemiptera</taxon>
        <taxon>Heteroptera</taxon>
        <taxon>Panheteroptera</taxon>
        <taxon>Pentatomomorpha</taxon>
        <taxon>Pentatomoidea</taxon>
        <taxon>Pentatomidae</taxon>
        <taxon>Pentatominae</taxon>
        <taxon>Nezara</taxon>
    </lineage>
</organism>
<gene>
    <name evidence="3" type="ORF">NEZAVI_LOCUS1200</name>
</gene>
<reference evidence="3" key="1">
    <citation type="submission" date="2022-01" db="EMBL/GenBank/DDBJ databases">
        <authorList>
            <person name="King R."/>
        </authorList>
    </citation>
    <scope>NUCLEOTIDE SEQUENCE</scope>
</reference>
<evidence type="ECO:0000313" key="4">
    <source>
        <dbReference type="Proteomes" id="UP001152798"/>
    </source>
</evidence>
<keyword evidence="4" id="KW-1185">Reference proteome</keyword>
<accession>A0A9P0H1N0</accession>
<dbReference type="CDD" id="cd01794">
    <property type="entry name" value="Ubl_UBTD"/>
    <property type="match status" value="1"/>
</dbReference>
<dbReference type="PROSITE" id="PS50053">
    <property type="entry name" value="UBIQUITIN_2"/>
    <property type="match status" value="1"/>
</dbReference>
<evidence type="ECO:0000259" key="2">
    <source>
        <dbReference type="PROSITE" id="PS50053"/>
    </source>
</evidence>
<sequence length="259" mass="28592">MGGCIGINRNRRSGNDNSNENVSRPVSGSTRKNHPLCHETIRWRSDVPLTEGQLRSKRDEFWETAPAFEGRKEIWDALRAAAVAAEALDFQLAQAILDGANISVPNGYLTECYDELGTRYQVPVYCLSYPINIVKEDSGRDSPGENSGNNSLSLDFNYESAAYSNICAGLFEPVEGGTEITLKLRLSSTCQDVKLPIFTTDTIGTAKRKLQFQEGLEPSRQRWFFGGKLLGDKLHIEDAKISPGYVVQVIVNPAETPSS</sequence>
<feature type="region of interest" description="Disordered" evidence="1">
    <location>
        <begin position="1"/>
        <end position="33"/>
    </location>
</feature>
<dbReference type="Pfam" id="PF00240">
    <property type="entry name" value="ubiquitin"/>
    <property type="match status" value="1"/>
</dbReference>
<dbReference type="InterPro" id="IPR039869">
    <property type="entry name" value="UBTD1/2"/>
</dbReference>
<dbReference type="EMBL" id="OV725077">
    <property type="protein sequence ID" value="CAH1389910.1"/>
    <property type="molecule type" value="Genomic_DNA"/>
</dbReference>
<dbReference type="InterPro" id="IPR029071">
    <property type="entry name" value="Ubiquitin-like_domsf"/>
</dbReference>
<dbReference type="Proteomes" id="UP001152798">
    <property type="component" value="Chromosome 1"/>
</dbReference>
<dbReference type="Gene3D" id="1.20.225.20">
    <property type="entry name" value="Ub domain-containing protein, DC-UbP/UBTD2, N-terminal domain"/>
    <property type="match status" value="1"/>
</dbReference>
<dbReference type="InterPro" id="IPR032752">
    <property type="entry name" value="DC-UbP/UBTD2_N"/>
</dbReference>
<dbReference type="Gene3D" id="3.10.20.90">
    <property type="entry name" value="Phosphatidylinositol 3-kinase Catalytic Subunit, Chain A, domain 1"/>
    <property type="match status" value="1"/>
</dbReference>
<dbReference type="PANTHER" id="PTHR13609">
    <property type="entry name" value="UBIQUITIN DOMAIN CONTAINING 1 PROTEIN-RELATED"/>
    <property type="match status" value="1"/>
</dbReference>
<dbReference type="InterPro" id="IPR038169">
    <property type="entry name" value="DC-UbP/UBTD2_N_sf"/>
</dbReference>
<dbReference type="SUPFAM" id="SSF54236">
    <property type="entry name" value="Ubiquitin-like"/>
    <property type="match status" value="1"/>
</dbReference>
<evidence type="ECO:0000256" key="1">
    <source>
        <dbReference type="SAM" id="MobiDB-lite"/>
    </source>
</evidence>
<name>A0A9P0H1N0_NEZVI</name>